<comment type="pathway">
    <text evidence="3">Protein modification; protein ubiquitination.</text>
</comment>
<evidence type="ECO:0000256" key="14">
    <source>
        <dbReference type="ARBA" id="ARBA00022927"/>
    </source>
</evidence>
<sequence>MLPPAPQSHVILSATKDDYYVAQFHHAVSDVVEKIKFWGRSDSSTGALQVPFDPELQLVSKVLYFMLTGNQSMGEEYCEIYRVQHDAKAPMVVGYSAKFLWLLADTVVPYLKQRSALGWAQLRPGEHEQRLQEARNRAREQMQQRLQSQASVISTRTVREDRQESSTFLDKRLKSIDSLAKRIKDLIKQLEARTGTSAEGILAGFVQCHLAFFYLHGHYFHLSKRIAGMRYVLNQRLTQQFAQFSILGYMILIRASITASLGLPPIARVLLGHQIARRSSTAALGKRVPVDSGVPLKQTKKCALCLTERSHPSMTPCGHVFCWECIIGWCQSKPECPLCRQLVLPQDVKCLYNYQ</sequence>
<comment type="similarity">
    <text evidence="4">Belongs to the pex2/pex10/pex12 family.</text>
</comment>
<keyword evidence="13" id="KW-0862">Zinc</keyword>
<evidence type="ECO:0000256" key="5">
    <source>
        <dbReference type="ARBA" id="ARBA00012483"/>
    </source>
</evidence>
<dbReference type="InterPro" id="IPR013083">
    <property type="entry name" value="Znf_RING/FYVE/PHD"/>
</dbReference>
<evidence type="ECO:0000256" key="11">
    <source>
        <dbReference type="ARBA" id="ARBA00022771"/>
    </source>
</evidence>
<evidence type="ECO:0000256" key="15">
    <source>
        <dbReference type="ARBA" id="ARBA00022989"/>
    </source>
</evidence>
<dbReference type="GO" id="GO:0005778">
    <property type="term" value="C:peroxisomal membrane"/>
    <property type="evidence" value="ECO:0007669"/>
    <property type="project" value="UniProtKB-SubCell"/>
</dbReference>
<evidence type="ECO:0000256" key="4">
    <source>
        <dbReference type="ARBA" id="ARBA00008704"/>
    </source>
</evidence>
<dbReference type="AlphaFoldDB" id="A0A6G0W6W6"/>
<dbReference type="Pfam" id="PF04757">
    <property type="entry name" value="Pex2_Pex12"/>
    <property type="match status" value="1"/>
</dbReference>
<keyword evidence="17" id="KW-0576">Peroxisome</keyword>
<evidence type="ECO:0000256" key="10">
    <source>
        <dbReference type="ARBA" id="ARBA00022723"/>
    </source>
</evidence>
<evidence type="ECO:0000256" key="16">
    <source>
        <dbReference type="ARBA" id="ARBA00023136"/>
    </source>
</evidence>
<dbReference type="Proteomes" id="UP000481153">
    <property type="component" value="Unassembled WGS sequence"/>
</dbReference>
<evidence type="ECO:0000256" key="1">
    <source>
        <dbReference type="ARBA" id="ARBA00000900"/>
    </source>
</evidence>
<evidence type="ECO:0000256" key="2">
    <source>
        <dbReference type="ARBA" id="ARBA00004585"/>
    </source>
</evidence>
<keyword evidence="8" id="KW-0808">Transferase</keyword>
<dbReference type="InterPro" id="IPR025654">
    <property type="entry name" value="PEX2/10"/>
</dbReference>
<dbReference type="InterPro" id="IPR001841">
    <property type="entry name" value="Znf_RING"/>
</dbReference>
<evidence type="ECO:0000256" key="3">
    <source>
        <dbReference type="ARBA" id="ARBA00004906"/>
    </source>
</evidence>
<dbReference type="InterPro" id="IPR017907">
    <property type="entry name" value="Znf_RING_CS"/>
</dbReference>
<dbReference type="GO" id="GO:0061630">
    <property type="term" value="F:ubiquitin protein ligase activity"/>
    <property type="evidence" value="ECO:0007669"/>
    <property type="project" value="UniProtKB-EC"/>
</dbReference>
<dbReference type="PROSITE" id="PS50089">
    <property type="entry name" value="ZF_RING_2"/>
    <property type="match status" value="1"/>
</dbReference>
<evidence type="ECO:0000256" key="6">
    <source>
        <dbReference type="ARBA" id="ARBA00022448"/>
    </source>
</evidence>
<gene>
    <name evidence="20" type="ORF">Ae201684_018074</name>
</gene>
<dbReference type="SUPFAM" id="SSF57850">
    <property type="entry name" value="RING/U-box"/>
    <property type="match status" value="1"/>
</dbReference>
<dbReference type="CDD" id="cd16527">
    <property type="entry name" value="RING-HC_PEX10"/>
    <property type="match status" value="1"/>
</dbReference>
<dbReference type="Gene3D" id="3.30.40.10">
    <property type="entry name" value="Zinc/RING finger domain, C3HC4 (zinc finger)"/>
    <property type="match status" value="1"/>
</dbReference>
<keyword evidence="9" id="KW-0812">Transmembrane</keyword>
<keyword evidence="12" id="KW-0833">Ubl conjugation pathway</keyword>
<dbReference type="VEuPathDB" id="FungiDB:AeMF1_003581"/>
<evidence type="ECO:0000259" key="19">
    <source>
        <dbReference type="PROSITE" id="PS50089"/>
    </source>
</evidence>
<keyword evidence="11 18" id="KW-0863">Zinc-finger</keyword>
<keyword evidence="16" id="KW-0472">Membrane</keyword>
<dbReference type="EMBL" id="VJMJ01000320">
    <property type="protein sequence ID" value="KAF0722841.1"/>
    <property type="molecule type" value="Genomic_DNA"/>
</dbReference>
<keyword evidence="21" id="KW-1185">Reference proteome</keyword>
<keyword evidence="10" id="KW-0479">Metal-binding</keyword>
<evidence type="ECO:0000256" key="8">
    <source>
        <dbReference type="ARBA" id="ARBA00022679"/>
    </source>
</evidence>
<dbReference type="GO" id="GO:0008270">
    <property type="term" value="F:zinc ion binding"/>
    <property type="evidence" value="ECO:0007669"/>
    <property type="project" value="UniProtKB-KW"/>
</dbReference>
<evidence type="ECO:0000313" key="21">
    <source>
        <dbReference type="Proteomes" id="UP000481153"/>
    </source>
</evidence>
<dbReference type="Pfam" id="PF13639">
    <property type="entry name" value="zf-RING_2"/>
    <property type="match status" value="1"/>
</dbReference>
<accession>A0A6G0W6W6</accession>
<dbReference type="InterPro" id="IPR006845">
    <property type="entry name" value="Pex_N"/>
</dbReference>
<dbReference type="EC" id="2.3.2.27" evidence="5"/>
<keyword evidence="7" id="KW-0962">Peroxisome biogenesis</keyword>
<dbReference type="PANTHER" id="PTHR23350:SF0">
    <property type="entry name" value="PEROXISOME BIOGENESIS FACTOR 10"/>
    <property type="match status" value="1"/>
</dbReference>
<keyword evidence="15" id="KW-1133">Transmembrane helix</keyword>
<comment type="caution">
    <text evidence="20">The sequence shown here is derived from an EMBL/GenBank/DDBJ whole genome shotgun (WGS) entry which is preliminary data.</text>
</comment>
<reference evidence="20 21" key="1">
    <citation type="submission" date="2019-07" db="EMBL/GenBank/DDBJ databases">
        <title>Genomics analysis of Aphanomyces spp. identifies a new class of oomycete effector associated with host adaptation.</title>
        <authorList>
            <person name="Gaulin E."/>
        </authorList>
    </citation>
    <scope>NUCLEOTIDE SEQUENCE [LARGE SCALE GENOMIC DNA]</scope>
    <source>
        <strain evidence="20 21">ATCC 201684</strain>
    </source>
</reference>
<protein>
    <recommendedName>
        <fullName evidence="5">RING-type E3 ubiquitin transferase</fullName>
        <ecNumber evidence="5">2.3.2.27</ecNumber>
    </recommendedName>
</protein>
<evidence type="ECO:0000256" key="7">
    <source>
        <dbReference type="ARBA" id="ARBA00022593"/>
    </source>
</evidence>
<keyword evidence="14" id="KW-0653">Protein transport</keyword>
<feature type="domain" description="RING-type" evidence="19">
    <location>
        <begin position="302"/>
        <end position="340"/>
    </location>
</feature>
<evidence type="ECO:0000256" key="12">
    <source>
        <dbReference type="ARBA" id="ARBA00022786"/>
    </source>
</evidence>
<comment type="catalytic activity">
    <reaction evidence="1">
        <text>S-ubiquitinyl-[E2 ubiquitin-conjugating enzyme]-L-cysteine + [acceptor protein]-L-lysine = [E2 ubiquitin-conjugating enzyme]-L-cysteine + N(6)-ubiquitinyl-[acceptor protein]-L-lysine.</text>
        <dbReference type="EC" id="2.3.2.27"/>
    </reaction>
</comment>
<dbReference type="PANTHER" id="PTHR23350">
    <property type="entry name" value="PEROXISOME ASSEMBLY PROTEIN 10"/>
    <property type="match status" value="1"/>
</dbReference>
<organism evidence="20 21">
    <name type="scientific">Aphanomyces euteiches</name>
    <dbReference type="NCBI Taxonomy" id="100861"/>
    <lineage>
        <taxon>Eukaryota</taxon>
        <taxon>Sar</taxon>
        <taxon>Stramenopiles</taxon>
        <taxon>Oomycota</taxon>
        <taxon>Saprolegniomycetes</taxon>
        <taxon>Saprolegniales</taxon>
        <taxon>Verrucalvaceae</taxon>
        <taxon>Aphanomyces</taxon>
    </lineage>
</organism>
<comment type="subcellular location">
    <subcellularLocation>
        <location evidence="2">Peroxisome membrane</location>
        <topology evidence="2">Multi-pass membrane protein</topology>
    </subcellularLocation>
</comment>
<evidence type="ECO:0000256" key="17">
    <source>
        <dbReference type="ARBA" id="ARBA00023140"/>
    </source>
</evidence>
<evidence type="ECO:0000256" key="13">
    <source>
        <dbReference type="ARBA" id="ARBA00022833"/>
    </source>
</evidence>
<evidence type="ECO:0000256" key="18">
    <source>
        <dbReference type="PROSITE-ProRule" id="PRU00175"/>
    </source>
</evidence>
<keyword evidence="6" id="KW-0813">Transport</keyword>
<dbReference type="SMART" id="SM00184">
    <property type="entry name" value="RING"/>
    <property type="match status" value="1"/>
</dbReference>
<evidence type="ECO:0000256" key="9">
    <source>
        <dbReference type="ARBA" id="ARBA00022692"/>
    </source>
</evidence>
<name>A0A6G0W6W6_9STRA</name>
<dbReference type="PROSITE" id="PS00518">
    <property type="entry name" value="ZF_RING_1"/>
    <property type="match status" value="1"/>
</dbReference>
<proteinExistence type="inferred from homology"/>
<evidence type="ECO:0000313" key="20">
    <source>
        <dbReference type="EMBL" id="KAF0722841.1"/>
    </source>
</evidence>
<dbReference type="GO" id="GO:0016558">
    <property type="term" value="P:protein import into peroxisome matrix"/>
    <property type="evidence" value="ECO:0007669"/>
    <property type="project" value="InterPro"/>
</dbReference>